<dbReference type="EMBL" id="JAIWYP010000014">
    <property type="protein sequence ID" value="KAH3710830.1"/>
    <property type="molecule type" value="Genomic_DNA"/>
</dbReference>
<comment type="caution">
    <text evidence="1">The sequence shown here is derived from an EMBL/GenBank/DDBJ whole genome shotgun (WGS) entry which is preliminary data.</text>
</comment>
<keyword evidence="2" id="KW-1185">Reference proteome</keyword>
<sequence>MDNVQDGALGSHRGLGVSTWHAYCLWILMSQNRFTRPSTPWAGRALSVPSITLRLEGLDVECERVSDSVVLTYLFVRLKLH</sequence>
<dbReference type="Proteomes" id="UP000828390">
    <property type="component" value="Unassembled WGS sequence"/>
</dbReference>
<name>A0A9D3Z574_DREPO</name>
<evidence type="ECO:0000313" key="2">
    <source>
        <dbReference type="Proteomes" id="UP000828390"/>
    </source>
</evidence>
<accession>A0A9D3Z574</accession>
<reference evidence="1" key="2">
    <citation type="submission" date="2020-11" db="EMBL/GenBank/DDBJ databases">
        <authorList>
            <person name="McCartney M.A."/>
            <person name="Auch B."/>
            <person name="Kono T."/>
            <person name="Mallez S."/>
            <person name="Becker A."/>
            <person name="Gohl D.M."/>
            <person name="Silverstein K.A.T."/>
            <person name="Koren S."/>
            <person name="Bechman K.B."/>
            <person name="Herman A."/>
            <person name="Abrahante J.E."/>
            <person name="Garbe J."/>
        </authorList>
    </citation>
    <scope>NUCLEOTIDE SEQUENCE</scope>
    <source>
        <strain evidence="1">Duluth1</strain>
        <tissue evidence="1">Whole animal</tissue>
    </source>
</reference>
<dbReference type="AlphaFoldDB" id="A0A9D3Z574"/>
<evidence type="ECO:0000313" key="1">
    <source>
        <dbReference type="EMBL" id="KAH3710830.1"/>
    </source>
</evidence>
<protein>
    <submittedName>
        <fullName evidence="1">Uncharacterized protein</fullName>
    </submittedName>
</protein>
<organism evidence="1 2">
    <name type="scientific">Dreissena polymorpha</name>
    <name type="common">Zebra mussel</name>
    <name type="synonym">Mytilus polymorpha</name>
    <dbReference type="NCBI Taxonomy" id="45954"/>
    <lineage>
        <taxon>Eukaryota</taxon>
        <taxon>Metazoa</taxon>
        <taxon>Spiralia</taxon>
        <taxon>Lophotrochozoa</taxon>
        <taxon>Mollusca</taxon>
        <taxon>Bivalvia</taxon>
        <taxon>Autobranchia</taxon>
        <taxon>Heteroconchia</taxon>
        <taxon>Euheterodonta</taxon>
        <taxon>Imparidentia</taxon>
        <taxon>Neoheterodontei</taxon>
        <taxon>Myida</taxon>
        <taxon>Dreissenoidea</taxon>
        <taxon>Dreissenidae</taxon>
        <taxon>Dreissena</taxon>
    </lineage>
</organism>
<gene>
    <name evidence="1" type="ORF">DPMN_070325</name>
</gene>
<proteinExistence type="predicted"/>
<reference evidence="1" key="1">
    <citation type="journal article" date="2019" name="bioRxiv">
        <title>The Genome of the Zebra Mussel, Dreissena polymorpha: A Resource for Invasive Species Research.</title>
        <authorList>
            <person name="McCartney M.A."/>
            <person name="Auch B."/>
            <person name="Kono T."/>
            <person name="Mallez S."/>
            <person name="Zhang Y."/>
            <person name="Obille A."/>
            <person name="Becker A."/>
            <person name="Abrahante J.E."/>
            <person name="Garbe J."/>
            <person name="Badalamenti J.P."/>
            <person name="Herman A."/>
            <person name="Mangelson H."/>
            <person name="Liachko I."/>
            <person name="Sullivan S."/>
            <person name="Sone E.D."/>
            <person name="Koren S."/>
            <person name="Silverstein K.A.T."/>
            <person name="Beckman K.B."/>
            <person name="Gohl D.M."/>
        </authorList>
    </citation>
    <scope>NUCLEOTIDE SEQUENCE</scope>
    <source>
        <strain evidence="1">Duluth1</strain>
        <tissue evidence="1">Whole animal</tissue>
    </source>
</reference>